<evidence type="ECO:0000256" key="2">
    <source>
        <dbReference type="ARBA" id="ARBA00022840"/>
    </source>
</evidence>
<dbReference type="GO" id="GO:0051782">
    <property type="term" value="P:negative regulation of cell division"/>
    <property type="evidence" value="ECO:0007669"/>
    <property type="project" value="TreeGrafter"/>
</dbReference>
<dbReference type="Proteomes" id="UP000185770">
    <property type="component" value="Unassembled WGS sequence"/>
</dbReference>
<reference evidence="3 4" key="1">
    <citation type="submission" date="2016-09" db="EMBL/GenBank/DDBJ databases">
        <title>Serratia marcescens MSU-97 and epiphytic antimycotic-producing bacteria.</title>
        <authorList>
            <person name="Matilla M.A."/>
        </authorList>
    </citation>
    <scope>NUCLEOTIDE SEQUENCE [LARGE SCALE GENOMIC DNA]</scope>
    <source>
        <strain evidence="3 4">MSU-97</strain>
    </source>
</reference>
<keyword evidence="2" id="KW-0067">ATP-binding</keyword>
<dbReference type="GO" id="GO:0005524">
    <property type="term" value="F:ATP binding"/>
    <property type="evidence" value="ECO:0007669"/>
    <property type="project" value="UniProtKB-KW"/>
</dbReference>
<keyword evidence="1" id="KW-0547">Nucleotide-binding</keyword>
<dbReference type="GO" id="GO:0005829">
    <property type="term" value="C:cytosol"/>
    <property type="evidence" value="ECO:0007669"/>
    <property type="project" value="TreeGrafter"/>
</dbReference>
<evidence type="ECO:0000313" key="4">
    <source>
        <dbReference type="Proteomes" id="UP000185770"/>
    </source>
</evidence>
<accession>A0A1Q4NZG6</accession>
<dbReference type="AlphaFoldDB" id="A0A1Q4NZG6"/>
<dbReference type="EMBL" id="MJAO01000012">
    <property type="protein sequence ID" value="OKB66274.1"/>
    <property type="molecule type" value="Genomic_DNA"/>
</dbReference>
<dbReference type="InterPro" id="IPR050625">
    <property type="entry name" value="ParA/MinD_ATPase"/>
</dbReference>
<dbReference type="RefSeq" id="WP_073532546.1">
    <property type="nucleotide sequence ID" value="NZ_MJAO01000012.1"/>
</dbReference>
<proteinExistence type="predicted"/>
<dbReference type="GO" id="GO:0016887">
    <property type="term" value="F:ATP hydrolysis activity"/>
    <property type="evidence" value="ECO:0007669"/>
    <property type="project" value="TreeGrafter"/>
</dbReference>
<dbReference type="PANTHER" id="PTHR43384:SF6">
    <property type="entry name" value="SEPTUM SITE-DETERMINING PROTEIN MIND HOMOLOG, CHLOROPLASTIC"/>
    <property type="match status" value="1"/>
</dbReference>
<dbReference type="OrthoDB" id="9804460at2"/>
<organism evidence="3 4">
    <name type="scientific">Serratia marcescens</name>
    <dbReference type="NCBI Taxonomy" id="615"/>
    <lineage>
        <taxon>Bacteria</taxon>
        <taxon>Pseudomonadati</taxon>
        <taxon>Pseudomonadota</taxon>
        <taxon>Gammaproteobacteria</taxon>
        <taxon>Enterobacterales</taxon>
        <taxon>Yersiniaceae</taxon>
        <taxon>Serratia</taxon>
    </lineage>
</organism>
<dbReference type="SUPFAM" id="SSF52540">
    <property type="entry name" value="P-loop containing nucleoside triphosphate hydrolases"/>
    <property type="match status" value="1"/>
</dbReference>
<dbReference type="InterPro" id="IPR033756">
    <property type="entry name" value="YlxH/NBP35"/>
</dbReference>
<gene>
    <name evidence="3" type="ORF">BHU62_13665</name>
</gene>
<evidence type="ECO:0000256" key="1">
    <source>
        <dbReference type="ARBA" id="ARBA00022741"/>
    </source>
</evidence>
<sequence>MTFDQILPALKSLFLRFEDDLTTCKPILINRDLNARIRLIVDEKHETEETRKLLEKLVSEIYQVLADKHAYPPERALLFEEDIESERLASHAFLLDSRLDGIYIVDRFATPTDWSQITPVSEKKNRTVFFSIKGGVGRSSSMAATAWALAESGKKVMVLDLDLESPGLSSALLPDDRRPGYGIADWLVEDLVGNGDAIFDDMVAASSLSHNGDIWVVPAHGREPGEYIAKLGRAWMPLKSQDGMETWAKRLGRLLDKLEERWQPDVVLIDSRAGIDEVASACITELGASNILLFALNGSQTWSGYRILFQHWRRTGVIQDIRERLQLVGAMLPELDTARYFDELREDAWNLFAEELYDEIPAATEGDFWNFDIADESAPHYPLAIRWHRSFAGLKSLHGRFNEIDGSEVSAIFGPLIDYIKLQQPGEYDE</sequence>
<dbReference type="InterPro" id="IPR027417">
    <property type="entry name" value="P-loop_NTPase"/>
</dbReference>
<protein>
    <submittedName>
        <fullName evidence="3">Uncharacterized protein</fullName>
    </submittedName>
</protein>
<name>A0A1Q4NZG6_SERMA</name>
<dbReference type="NCBIfam" id="NF047398">
    <property type="entry name" value="AAA_KGGVGR"/>
    <property type="match status" value="1"/>
</dbReference>
<dbReference type="Gene3D" id="3.40.50.300">
    <property type="entry name" value="P-loop containing nucleotide triphosphate hydrolases"/>
    <property type="match status" value="1"/>
</dbReference>
<dbReference type="Pfam" id="PF10609">
    <property type="entry name" value="ParA"/>
    <property type="match status" value="1"/>
</dbReference>
<evidence type="ECO:0000313" key="3">
    <source>
        <dbReference type="EMBL" id="OKB66274.1"/>
    </source>
</evidence>
<comment type="caution">
    <text evidence="3">The sequence shown here is derived from an EMBL/GenBank/DDBJ whole genome shotgun (WGS) entry which is preliminary data.</text>
</comment>
<dbReference type="PANTHER" id="PTHR43384">
    <property type="entry name" value="SEPTUM SITE-DETERMINING PROTEIN MIND HOMOLOG, CHLOROPLASTIC-RELATED"/>
    <property type="match status" value="1"/>
</dbReference>
<dbReference type="GO" id="GO:0009898">
    <property type="term" value="C:cytoplasmic side of plasma membrane"/>
    <property type="evidence" value="ECO:0007669"/>
    <property type="project" value="TreeGrafter"/>
</dbReference>